<dbReference type="CDD" id="cd02440">
    <property type="entry name" value="AdoMet_MTases"/>
    <property type="match status" value="1"/>
</dbReference>
<keyword evidence="1 4" id="KW-0489">Methyltransferase</keyword>
<feature type="active site" description="Nucleophile" evidence="4">
    <location>
        <position position="412"/>
    </location>
</feature>
<dbReference type="PANTHER" id="PTHR11061">
    <property type="entry name" value="RNA M5U METHYLTRANSFERASE"/>
    <property type="match status" value="1"/>
</dbReference>
<protein>
    <submittedName>
        <fullName evidence="7">23S rRNA (Uracil(1939)-C(5))-methyltransferase RlmD</fullName>
        <ecNumber evidence="7">2.1.1.190</ecNumber>
    </submittedName>
</protein>
<evidence type="ECO:0000256" key="5">
    <source>
        <dbReference type="PROSITE-ProRule" id="PRU10015"/>
    </source>
</evidence>
<feature type="domain" description="TRAM" evidence="6">
    <location>
        <begin position="3"/>
        <end position="63"/>
    </location>
</feature>
<keyword evidence="2 4" id="KW-0808">Transferase</keyword>
<evidence type="ECO:0000256" key="2">
    <source>
        <dbReference type="ARBA" id="ARBA00022679"/>
    </source>
</evidence>
<evidence type="ECO:0000313" key="8">
    <source>
        <dbReference type="Proteomes" id="UP000483018"/>
    </source>
</evidence>
<dbReference type="GO" id="GO:0070041">
    <property type="term" value="F:rRNA (uridine-C5-)-methyltransferase activity"/>
    <property type="evidence" value="ECO:0007669"/>
    <property type="project" value="TreeGrafter"/>
</dbReference>
<dbReference type="InterPro" id="IPR029063">
    <property type="entry name" value="SAM-dependent_MTases_sf"/>
</dbReference>
<feature type="active site" evidence="5">
    <location>
        <position position="412"/>
    </location>
</feature>
<feature type="binding site" evidence="4">
    <location>
        <position position="286"/>
    </location>
    <ligand>
        <name>S-adenosyl-L-methionine</name>
        <dbReference type="ChEBI" id="CHEBI:59789"/>
    </ligand>
</feature>
<dbReference type="InterPro" id="IPR030390">
    <property type="entry name" value="MeTrfase_TrmA_AS"/>
</dbReference>
<evidence type="ECO:0000256" key="3">
    <source>
        <dbReference type="ARBA" id="ARBA00022691"/>
    </source>
</evidence>
<comment type="caution">
    <text evidence="7">The sequence shown here is derived from an EMBL/GenBank/DDBJ whole genome shotgun (WGS) entry which is preliminary data.</text>
</comment>
<evidence type="ECO:0000259" key="6">
    <source>
        <dbReference type="PROSITE" id="PS50926"/>
    </source>
</evidence>
<dbReference type="FunFam" id="3.40.50.150:FF:000009">
    <property type="entry name" value="23S rRNA (Uracil(1939)-C(5))-methyltransferase RlmD"/>
    <property type="match status" value="1"/>
</dbReference>
<dbReference type="RefSeq" id="WP_158740943.1">
    <property type="nucleotide sequence ID" value="NZ_WSLF01000009.1"/>
</dbReference>
<accession>A0A7C8HDY8</accession>
<feature type="binding site" evidence="4">
    <location>
        <position position="315"/>
    </location>
    <ligand>
        <name>S-adenosyl-L-methionine</name>
        <dbReference type="ChEBI" id="CHEBI:59789"/>
    </ligand>
</feature>
<dbReference type="AlphaFoldDB" id="A0A7C8HDY8"/>
<feature type="binding site" evidence="4">
    <location>
        <position position="385"/>
    </location>
    <ligand>
        <name>S-adenosyl-L-methionine</name>
        <dbReference type="ChEBI" id="CHEBI:59789"/>
    </ligand>
</feature>
<dbReference type="FunFam" id="2.40.50.140:FF:000097">
    <property type="entry name" value="23S rRNA (uracil(1939)-C(5))-methyltransferase RlmD"/>
    <property type="match status" value="1"/>
</dbReference>
<keyword evidence="3 4" id="KW-0949">S-adenosyl-L-methionine</keyword>
<dbReference type="Pfam" id="PF05958">
    <property type="entry name" value="tRNA_U5-meth_tr"/>
    <property type="match status" value="1"/>
</dbReference>
<dbReference type="PANTHER" id="PTHR11061:SF30">
    <property type="entry name" value="TRNA (URACIL(54)-C(5))-METHYLTRANSFERASE"/>
    <property type="match status" value="1"/>
</dbReference>
<sequence length="455" mass="51842">MDELPISKNMHFEMTIEDIGSKGEGIGKIKDFTIFVEGGLPGDKIEVRIVKVKKSYGYGKLIRIIEASPLRVTPLCPHARRCGGCQIQHFDYQAQLDFKRKKVEDSIERIGKLTDVVVHPTLGMKEPFYYRNKAQFPVKMKDGKVQIGFYAQRSHDIVDIPKCYIQDPINDEIIKIMRNYIETYNVPVYDEEKHKGLIRHILTRVGFKTKEFMVCIVINGKDIPHKDQLIAQLTKIPNMKSIVLNHNTQKTNVILGDTITTLWGQDYITDYIGDVKFEISPLSFFQVNPMQTKVLYEKALEYAKLNGDETVWDAYCGIGTISLFLAKKAKKVYGVEIVEAAIEDARRNAKINHIDNVEFFVGKAEEVIPALYEEKGIKADVIVVDPPRKGCDEVLLETMAKMEPKRIVYVSCDPGTLARDLKILSEKGYKVEEAQPVDMFAHSVHVETVVRLSRQ</sequence>
<dbReference type="SUPFAM" id="SSF50249">
    <property type="entry name" value="Nucleic acid-binding proteins"/>
    <property type="match status" value="1"/>
</dbReference>
<dbReference type="Gene3D" id="2.40.50.140">
    <property type="entry name" value="Nucleic acid-binding proteins"/>
    <property type="match status" value="1"/>
</dbReference>
<keyword evidence="8" id="KW-1185">Reference proteome</keyword>
<feature type="binding site" evidence="4">
    <location>
        <position position="336"/>
    </location>
    <ligand>
        <name>S-adenosyl-L-methionine</name>
        <dbReference type="ChEBI" id="CHEBI:59789"/>
    </ligand>
</feature>
<dbReference type="FunFam" id="2.40.50.1070:FF:000003">
    <property type="entry name" value="23S rRNA (Uracil-5-)-methyltransferase RumA"/>
    <property type="match status" value="1"/>
</dbReference>
<comment type="similarity">
    <text evidence="4">Belongs to the class I-like SAM-binding methyltransferase superfamily. RNA M5U methyltransferase family.</text>
</comment>
<dbReference type="PROSITE" id="PS50926">
    <property type="entry name" value="TRAM"/>
    <property type="match status" value="1"/>
</dbReference>
<dbReference type="OrthoDB" id="9804590at2"/>
<dbReference type="EC" id="2.1.1.190" evidence="7"/>
<organism evidence="7 8">
    <name type="scientific">Defluviitalea raffinosedens</name>
    <dbReference type="NCBI Taxonomy" id="1450156"/>
    <lineage>
        <taxon>Bacteria</taxon>
        <taxon>Bacillati</taxon>
        <taxon>Bacillota</taxon>
        <taxon>Clostridia</taxon>
        <taxon>Lachnospirales</taxon>
        <taxon>Defluviitaleaceae</taxon>
        <taxon>Defluviitalea</taxon>
    </lineage>
</organism>
<proteinExistence type="inferred from homology"/>
<dbReference type="NCBIfam" id="TIGR00479">
    <property type="entry name" value="rumA"/>
    <property type="match status" value="1"/>
</dbReference>
<dbReference type="InterPro" id="IPR012340">
    <property type="entry name" value="NA-bd_OB-fold"/>
</dbReference>
<dbReference type="InterPro" id="IPR010280">
    <property type="entry name" value="U5_MeTrfase_fam"/>
</dbReference>
<evidence type="ECO:0000256" key="1">
    <source>
        <dbReference type="ARBA" id="ARBA00022603"/>
    </source>
</evidence>
<evidence type="ECO:0000313" key="7">
    <source>
        <dbReference type="EMBL" id="KAE9633199.1"/>
    </source>
</evidence>
<dbReference type="SUPFAM" id="SSF53335">
    <property type="entry name" value="S-adenosyl-L-methionine-dependent methyltransferases"/>
    <property type="match status" value="1"/>
</dbReference>
<dbReference type="Proteomes" id="UP000483018">
    <property type="component" value="Unassembled WGS sequence"/>
</dbReference>
<name>A0A7C8HDY8_9FIRM</name>
<dbReference type="Gene3D" id="3.40.50.150">
    <property type="entry name" value="Vaccinia Virus protein VP39"/>
    <property type="match status" value="1"/>
</dbReference>
<dbReference type="Pfam" id="PF01938">
    <property type="entry name" value="TRAM"/>
    <property type="match status" value="1"/>
</dbReference>
<evidence type="ECO:0000256" key="4">
    <source>
        <dbReference type="PROSITE-ProRule" id="PRU01024"/>
    </source>
</evidence>
<dbReference type="GO" id="GO:0070475">
    <property type="term" value="P:rRNA base methylation"/>
    <property type="evidence" value="ECO:0007669"/>
    <property type="project" value="TreeGrafter"/>
</dbReference>
<dbReference type="Gene3D" id="2.40.50.1070">
    <property type="match status" value="1"/>
</dbReference>
<reference evidence="7 8" key="1">
    <citation type="submission" date="2019-12" db="EMBL/GenBank/DDBJ databases">
        <title>Defluviitalea raffinosedens, isolated from a biogas fermenter, genome sequencing and characterization.</title>
        <authorList>
            <person name="Rettenmaier R."/>
            <person name="Schneider M."/>
            <person name="Neuhaus K."/>
            <person name="Liebl W."/>
            <person name="Zverlov V."/>
        </authorList>
    </citation>
    <scope>NUCLEOTIDE SEQUENCE [LARGE SCALE GENOMIC DNA]</scope>
    <source>
        <strain evidence="7 8">249c-K6</strain>
    </source>
</reference>
<dbReference type="InterPro" id="IPR002792">
    <property type="entry name" value="TRAM_dom"/>
</dbReference>
<dbReference type="PROSITE" id="PS51687">
    <property type="entry name" value="SAM_MT_RNA_M5U"/>
    <property type="match status" value="1"/>
</dbReference>
<dbReference type="PROSITE" id="PS01230">
    <property type="entry name" value="TRMA_1"/>
    <property type="match status" value="1"/>
</dbReference>
<gene>
    <name evidence="7" type="primary">rlmD</name>
    <name evidence="7" type="ORF">GND95_10035</name>
</gene>
<dbReference type="EMBL" id="WSLF01000009">
    <property type="protein sequence ID" value="KAE9633199.1"/>
    <property type="molecule type" value="Genomic_DNA"/>
</dbReference>